<dbReference type="Pfam" id="PF01411">
    <property type="entry name" value="tRNA-synt_2c"/>
    <property type="match status" value="1"/>
</dbReference>
<dbReference type="InterPro" id="IPR018163">
    <property type="entry name" value="Thr/Ala-tRNA-synth_IIc_edit"/>
</dbReference>
<gene>
    <name evidence="7" type="ORF">JOC73_002350</name>
</gene>
<dbReference type="Gene3D" id="2.40.30.130">
    <property type="match status" value="1"/>
</dbReference>
<comment type="cofactor">
    <cofactor evidence="1">
        <name>Zn(2+)</name>
        <dbReference type="ChEBI" id="CHEBI:29105"/>
    </cofactor>
</comment>
<dbReference type="SUPFAM" id="SSF55186">
    <property type="entry name" value="ThrRS/AlaRS common domain"/>
    <property type="match status" value="1"/>
</dbReference>
<evidence type="ECO:0000256" key="1">
    <source>
        <dbReference type="ARBA" id="ARBA00001947"/>
    </source>
</evidence>
<keyword evidence="3" id="KW-0479">Metal-binding</keyword>
<dbReference type="Pfam" id="PF07973">
    <property type="entry name" value="tRNA_SAD"/>
    <property type="match status" value="1"/>
</dbReference>
<evidence type="ECO:0000313" key="7">
    <source>
        <dbReference type="EMBL" id="MBM7615776.1"/>
    </source>
</evidence>
<proteinExistence type="predicted"/>
<dbReference type="PANTHER" id="PTHR43462:SF1">
    <property type="entry name" value="ALANYL-TRNA EDITING PROTEIN AARSD1"/>
    <property type="match status" value="1"/>
</dbReference>
<evidence type="ECO:0000259" key="6">
    <source>
        <dbReference type="PROSITE" id="PS50860"/>
    </source>
</evidence>
<protein>
    <submittedName>
        <fullName evidence="7">Alanyl-tRNA synthetase</fullName>
        <ecNumber evidence="7">6.1.1.7</ecNumber>
    </submittedName>
</protein>
<dbReference type="EC" id="6.1.1.7" evidence="7"/>
<dbReference type="EMBL" id="JAFBEE010000017">
    <property type="protein sequence ID" value="MBM7615776.1"/>
    <property type="molecule type" value="Genomic_DNA"/>
</dbReference>
<dbReference type="InterPro" id="IPR051335">
    <property type="entry name" value="Alanyl-tRNA_Editing_Enzymes"/>
</dbReference>
<comment type="subcellular location">
    <subcellularLocation>
        <location evidence="2">Cytoplasm</location>
    </subcellularLocation>
</comment>
<keyword evidence="5" id="KW-0175">Coiled coil</keyword>
<dbReference type="InterPro" id="IPR018164">
    <property type="entry name" value="Ala-tRNA-synth_IIc_N"/>
</dbReference>
<dbReference type="Gene3D" id="3.30.980.10">
    <property type="entry name" value="Threonyl-trna Synthetase, Chain A, domain 2"/>
    <property type="match status" value="1"/>
</dbReference>
<keyword evidence="7" id="KW-0436">Ligase</keyword>
<dbReference type="GO" id="GO:0004813">
    <property type="term" value="F:alanine-tRNA ligase activity"/>
    <property type="evidence" value="ECO:0007669"/>
    <property type="project" value="UniProtKB-EC"/>
</dbReference>
<dbReference type="InterPro" id="IPR012947">
    <property type="entry name" value="tRNA_SAD"/>
</dbReference>
<dbReference type="InterPro" id="IPR009000">
    <property type="entry name" value="Transl_B-barrel_sf"/>
</dbReference>
<sequence>MTKKLYWEDATVSSFKSNILSIEPYEIDPSKFVVVMEETAFYPEGGGQPWDEGTIGSSAVVYVYEENDTIYHVVEKAPTETKGVDCQIDWERRLDLMQQHLGQHILSSVFEKLFSATTVGFHLSNEYVTIDVTKDSLTYGEASLIESEANAVVFSSLKVFTHFPNDEELKKLPLRKPPSVTEGIRIVEVEGYDFSPCGGVHPLQTGSVGQIKIRKWEKMKGHIRVEFVCGGRALKDAAWKNRQINEISNLLSIKDVETKEFVEKLVADSRKLEKTLRTYRRELMDYQIKELHASAEIHKDCSLVVKVFDGEDFKTLQSMASSLNQYPNTVALLATKTDKAQVVFTRSKDLDINMNQLFKEVIELVDGRGGGNPQTAQGGGSNLSNLDGLMTAAVMKIKNEYLK</sequence>
<keyword evidence="4" id="KW-0862">Zinc</keyword>
<dbReference type="InterPro" id="IPR018165">
    <property type="entry name" value="Ala-tRNA-synth_IIc_core"/>
</dbReference>
<dbReference type="SUPFAM" id="SSF50447">
    <property type="entry name" value="Translation proteins"/>
    <property type="match status" value="1"/>
</dbReference>
<evidence type="ECO:0000256" key="4">
    <source>
        <dbReference type="ARBA" id="ARBA00022833"/>
    </source>
</evidence>
<evidence type="ECO:0000256" key="3">
    <source>
        <dbReference type="ARBA" id="ARBA00022723"/>
    </source>
</evidence>
<accession>A0ABS2NS83</accession>
<dbReference type="SMART" id="SM00863">
    <property type="entry name" value="tRNA_SAD"/>
    <property type="match status" value="1"/>
</dbReference>
<evidence type="ECO:0000256" key="2">
    <source>
        <dbReference type="ARBA" id="ARBA00004496"/>
    </source>
</evidence>
<evidence type="ECO:0000256" key="5">
    <source>
        <dbReference type="SAM" id="Coils"/>
    </source>
</evidence>
<organism evidence="7 8">
    <name type="scientific">Alkaliphilus hydrothermalis</name>
    <dbReference type="NCBI Taxonomy" id="1482730"/>
    <lineage>
        <taxon>Bacteria</taxon>
        <taxon>Bacillati</taxon>
        <taxon>Bacillota</taxon>
        <taxon>Clostridia</taxon>
        <taxon>Peptostreptococcales</taxon>
        <taxon>Natronincolaceae</taxon>
        <taxon>Alkaliphilus</taxon>
    </lineage>
</organism>
<name>A0ABS2NS83_9FIRM</name>
<evidence type="ECO:0000313" key="8">
    <source>
        <dbReference type="Proteomes" id="UP001314796"/>
    </source>
</evidence>
<comment type="caution">
    <text evidence="7">The sequence shown here is derived from an EMBL/GenBank/DDBJ whole genome shotgun (WGS) entry which is preliminary data.</text>
</comment>
<dbReference type="PROSITE" id="PS50860">
    <property type="entry name" value="AA_TRNA_LIGASE_II_ALA"/>
    <property type="match status" value="1"/>
</dbReference>
<dbReference type="Proteomes" id="UP001314796">
    <property type="component" value="Unassembled WGS sequence"/>
</dbReference>
<dbReference type="Gene3D" id="3.10.310.40">
    <property type="match status" value="1"/>
</dbReference>
<feature type="domain" description="Alanyl-transfer RNA synthetases family profile" evidence="6">
    <location>
        <begin position="1"/>
        <end position="239"/>
    </location>
</feature>
<dbReference type="InterPro" id="IPR003156">
    <property type="entry name" value="DHHA1_dom"/>
</dbReference>
<keyword evidence="8" id="KW-1185">Reference proteome</keyword>
<dbReference type="RefSeq" id="WP_204403363.1">
    <property type="nucleotide sequence ID" value="NZ_JAFBEE010000017.1"/>
</dbReference>
<dbReference type="Pfam" id="PF02272">
    <property type="entry name" value="DHHA1"/>
    <property type="match status" value="1"/>
</dbReference>
<feature type="coiled-coil region" evidence="5">
    <location>
        <begin position="262"/>
        <end position="289"/>
    </location>
</feature>
<dbReference type="PANTHER" id="PTHR43462">
    <property type="entry name" value="ALANYL-TRNA EDITING PROTEIN"/>
    <property type="match status" value="1"/>
</dbReference>
<reference evidence="7 8" key="1">
    <citation type="submission" date="2021-01" db="EMBL/GenBank/DDBJ databases">
        <title>Genomic Encyclopedia of Type Strains, Phase IV (KMG-IV): sequencing the most valuable type-strain genomes for metagenomic binning, comparative biology and taxonomic classification.</title>
        <authorList>
            <person name="Goeker M."/>
        </authorList>
    </citation>
    <scope>NUCLEOTIDE SEQUENCE [LARGE SCALE GENOMIC DNA]</scope>
    <source>
        <strain evidence="7 8">DSM 25890</strain>
    </source>
</reference>